<sequence length="78" mass="9253">MLTQSQQQEVLPQLDDVFSNEEGFDLIKEICGAPIFDVYEDELNTPEPIDILDLIIYDMYNEDMPFEVDHKDRRHQIH</sequence>
<dbReference type="EMBL" id="JAAMPC010000015">
    <property type="protein sequence ID" value="KAG2256171.1"/>
    <property type="molecule type" value="Genomic_DNA"/>
</dbReference>
<proteinExistence type="predicted"/>
<keyword evidence="2" id="KW-1185">Reference proteome</keyword>
<dbReference type="AlphaFoldDB" id="A0A8X7TWJ9"/>
<comment type="caution">
    <text evidence="1">The sequence shown here is derived from an EMBL/GenBank/DDBJ whole genome shotgun (WGS) entry which is preliminary data.</text>
</comment>
<accession>A0A8X7TWJ9</accession>
<protein>
    <submittedName>
        <fullName evidence="1">Uncharacterized protein</fullName>
    </submittedName>
</protein>
<reference evidence="1 2" key="1">
    <citation type="submission" date="2020-02" db="EMBL/GenBank/DDBJ databases">
        <authorList>
            <person name="Ma Q."/>
            <person name="Huang Y."/>
            <person name="Song X."/>
            <person name="Pei D."/>
        </authorList>
    </citation>
    <scope>NUCLEOTIDE SEQUENCE [LARGE SCALE GENOMIC DNA]</scope>
    <source>
        <strain evidence="1">Sxm20200214</strain>
        <tissue evidence="1">Leaf</tissue>
    </source>
</reference>
<dbReference type="OrthoDB" id="10608698at2759"/>
<evidence type="ECO:0000313" key="2">
    <source>
        <dbReference type="Proteomes" id="UP000886595"/>
    </source>
</evidence>
<organism evidence="1 2">
    <name type="scientific">Brassica carinata</name>
    <name type="common">Ethiopian mustard</name>
    <name type="synonym">Abyssinian cabbage</name>
    <dbReference type="NCBI Taxonomy" id="52824"/>
    <lineage>
        <taxon>Eukaryota</taxon>
        <taxon>Viridiplantae</taxon>
        <taxon>Streptophyta</taxon>
        <taxon>Embryophyta</taxon>
        <taxon>Tracheophyta</taxon>
        <taxon>Spermatophyta</taxon>
        <taxon>Magnoliopsida</taxon>
        <taxon>eudicotyledons</taxon>
        <taxon>Gunneridae</taxon>
        <taxon>Pentapetalae</taxon>
        <taxon>rosids</taxon>
        <taxon>malvids</taxon>
        <taxon>Brassicales</taxon>
        <taxon>Brassicaceae</taxon>
        <taxon>Brassiceae</taxon>
        <taxon>Brassica</taxon>
    </lineage>
</organism>
<gene>
    <name evidence="1" type="ORF">Bca52824_075465</name>
</gene>
<name>A0A8X7TWJ9_BRACI</name>
<evidence type="ECO:0000313" key="1">
    <source>
        <dbReference type="EMBL" id="KAG2256171.1"/>
    </source>
</evidence>
<dbReference type="Proteomes" id="UP000886595">
    <property type="component" value="Unassembled WGS sequence"/>
</dbReference>